<protein>
    <recommendedName>
        <fullName evidence="2">Rad50/SbcC-type AAA domain-containing protein</fullName>
    </recommendedName>
</protein>
<keyword evidence="1" id="KW-0175">Coiled coil</keyword>
<dbReference type="InterPro" id="IPR027417">
    <property type="entry name" value="P-loop_NTPase"/>
</dbReference>
<feature type="non-terminal residue" evidence="3">
    <location>
        <position position="270"/>
    </location>
</feature>
<organism evidence="3">
    <name type="scientific">Thermodesulfatator atlanticus</name>
    <dbReference type="NCBI Taxonomy" id="501497"/>
    <lineage>
        <taxon>Bacteria</taxon>
        <taxon>Pseudomonadati</taxon>
        <taxon>Thermodesulfobacteriota</taxon>
        <taxon>Thermodesulfobacteria</taxon>
        <taxon>Thermodesulfobacteriales</taxon>
        <taxon>Thermodesulfatatoraceae</taxon>
        <taxon>Thermodesulfatator</taxon>
    </lineage>
</organism>
<dbReference type="AlphaFoldDB" id="A0A7V5U2E3"/>
<sequence length="270" mass="31483">MRLLKVAFRNYKILEDNVFEFAENPFYYSAPNETGKTTLIEGIKDAFSLAPARLKDKKTAGKDVLPVLEVTFRIGEEVYHLKINAQDETVSLRGSDGTDLSRPAAIERFWDQKGYHLFPAVLNSLLIIKERDLTVEVTRGLKALMDTVLKSATIEELKKSFENMLIFQKGWELRFRKQSFGKEEKQLRDELAGLRQELEHKRSLFEEYQKNMARLEALKKALSARRKEQEALDQELVWLQKKLTYAEYQHLLAEGERLQKESLLKEQELK</sequence>
<accession>A0A7V5U2E3</accession>
<dbReference type="GO" id="GO:0006302">
    <property type="term" value="P:double-strand break repair"/>
    <property type="evidence" value="ECO:0007669"/>
    <property type="project" value="InterPro"/>
</dbReference>
<dbReference type="Gene3D" id="3.40.50.300">
    <property type="entry name" value="P-loop containing nucleotide triphosphate hydrolases"/>
    <property type="match status" value="1"/>
</dbReference>
<evidence type="ECO:0000259" key="2">
    <source>
        <dbReference type="Pfam" id="PF13476"/>
    </source>
</evidence>
<evidence type="ECO:0000313" key="3">
    <source>
        <dbReference type="EMBL" id="HHI96971.1"/>
    </source>
</evidence>
<name>A0A7V5U2E3_9BACT</name>
<dbReference type="EMBL" id="DROK01000114">
    <property type="protein sequence ID" value="HHI96971.1"/>
    <property type="molecule type" value="Genomic_DNA"/>
</dbReference>
<proteinExistence type="predicted"/>
<dbReference type="Pfam" id="PF13476">
    <property type="entry name" value="AAA_23"/>
    <property type="match status" value="1"/>
</dbReference>
<dbReference type="SUPFAM" id="SSF52540">
    <property type="entry name" value="P-loop containing nucleoside triphosphate hydrolases"/>
    <property type="match status" value="1"/>
</dbReference>
<dbReference type="Proteomes" id="UP000886101">
    <property type="component" value="Unassembled WGS sequence"/>
</dbReference>
<feature type="domain" description="Rad50/SbcC-type AAA" evidence="2">
    <location>
        <begin position="8"/>
        <end position="235"/>
    </location>
</feature>
<reference evidence="3" key="1">
    <citation type="journal article" date="2020" name="mSystems">
        <title>Genome- and Community-Level Interaction Insights into Carbon Utilization and Element Cycling Functions of Hydrothermarchaeota in Hydrothermal Sediment.</title>
        <authorList>
            <person name="Zhou Z."/>
            <person name="Liu Y."/>
            <person name="Xu W."/>
            <person name="Pan J."/>
            <person name="Luo Z.H."/>
            <person name="Li M."/>
        </authorList>
    </citation>
    <scope>NUCLEOTIDE SEQUENCE [LARGE SCALE GENOMIC DNA]</scope>
    <source>
        <strain evidence="3">HyVt-533</strain>
    </source>
</reference>
<dbReference type="InterPro" id="IPR038729">
    <property type="entry name" value="Rad50/SbcC_AAA"/>
</dbReference>
<comment type="caution">
    <text evidence="3">The sequence shown here is derived from an EMBL/GenBank/DDBJ whole genome shotgun (WGS) entry which is preliminary data.</text>
</comment>
<evidence type="ECO:0000256" key="1">
    <source>
        <dbReference type="SAM" id="Coils"/>
    </source>
</evidence>
<feature type="coiled-coil region" evidence="1">
    <location>
        <begin position="177"/>
        <end position="235"/>
    </location>
</feature>
<dbReference type="GO" id="GO:0016887">
    <property type="term" value="F:ATP hydrolysis activity"/>
    <property type="evidence" value="ECO:0007669"/>
    <property type="project" value="InterPro"/>
</dbReference>
<gene>
    <name evidence="3" type="ORF">ENJ96_03890</name>
</gene>